<comment type="subcellular location">
    <subcellularLocation>
        <location evidence="1">Membrane</location>
        <topology evidence="1">Multi-pass membrane protein</topology>
    </subcellularLocation>
</comment>
<organism evidence="7 8">
    <name type="scientific">Clonostachys rhizophaga</name>
    <dbReference type="NCBI Taxonomy" id="160324"/>
    <lineage>
        <taxon>Eukaryota</taxon>
        <taxon>Fungi</taxon>
        <taxon>Dikarya</taxon>
        <taxon>Ascomycota</taxon>
        <taxon>Pezizomycotina</taxon>
        <taxon>Sordariomycetes</taxon>
        <taxon>Hypocreomycetidae</taxon>
        <taxon>Hypocreales</taxon>
        <taxon>Bionectriaceae</taxon>
        <taxon>Clonostachys</taxon>
    </lineage>
</organism>
<evidence type="ECO:0000256" key="6">
    <source>
        <dbReference type="RuleBase" id="RU363053"/>
    </source>
</evidence>
<keyword evidence="8" id="KW-1185">Reference proteome</keyword>
<feature type="transmembrane region" description="Helical" evidence="6">
    <location>
        <begin position="204"/>
        <end position="223"/>
    </location>
</feature>
<comment type="similarity">
    <text evidence="2 6">Belongs to the peroxisomal membrane protein PXMP2/4 family.</text>
</comment>
<dbReference type="AlphaFoldDB" id="A0A9N9VPX5"/>
<feature type="transmembrane region" description="Helical" evidence="6">
    <location>
        <begin position="134"/>
        <end position="156"/>
    </location>
</feature>
<dbReference type="InterPro" id="IPR007248">
    <property type="entry name" value="Mpv17_PMP22"/>
</dbReference>
<dbReference type="PANTHER" id="PTHR11266">
    <property type="entry name" value="PEROXISOMAL MEMBRANE PROTEIN 2, PXMP2 MPV17"/>
    <property type="match status" value="1"/>
</dbReference>
<dbReference type="Proteomes" id="UP000696573">
    <property type="component" value="Unassembled WGS sequence"/>
</dbReference>
<evidence type="ECO:0000313" key="7">
    <source>
        <dbReference type="EMBL" id="CAH0032942.1"/>
    </source>
</evidence>
<evidence type="ECO:0000256" key="1">
    <source>
        <dbReference type="ARBA" id="ARBA00004141"/>
    </source>
</evidence>
<evidence type="ECO:0000256" key="5">
    <source>
        <dbReference type="ARBA" id="ARBA00023136"/>
    </source>
</evidence>
<dbReference type="OrthoDB" id="10267969at2759"/>
<keyword evidence="4 6" id="KW-1133">Transmembrane helix</keyword>
<keyword evidence="5 6" id="KW-0472">Membrane</keyword>
<reference evidence="7" key="1">
    <citation type="submission" date="2021-10" db="EMBL/GenBank/DDBJ databases">
        <authorList>
            <person name="Piombo E."/>
        </authorList>
    </citation>
    <scope>NUCLEOTIDE SEQUENCE</scope>
</reference>
<gene>
    <name evidence="7" type="ORF">CRHIZ90672A_00002620</name>
</gene>
<protein>
    <recommendedName>
        <fullName evidence="9">PXMP2/4 family protein 3</fullName>
    </recommendedName>
</protein>
<feature type="transmembrane region" description="Helical" evidence="6">
    <location>
        <begin position="176"/>
        <end position="198"/>
    </location>
</feature>
<dbReference type="EMBL" id="CABFNQ020000744">
    <property type="protein sequence ID" value="CAH0032942.1"/>
    <property type="molecule type" value="Genomic_DNA"/>
</dbReference>
<sequence>MRRALSLRLACQAAVMKVSANIIVQLLVLWRKGPDHFTFDYQQVLEFAAYGSFNSQLSNIIQFMLEDWFPATRPAADSQIRLQTLPSVEDRQQLEVKKDDDVSGGGAAASAEPSLQGKLRAWFRISPDVIWSNLLAKLILDQTIGLAISGVIFLFITNYLRVPNLPALFAVIRERIFTLIKAGWHIWPVVALANFLWVPVRSRVLVAVFVGFGWSIFLSVFAMKK</sequence>
<dbReference type="GO" id="GO:0005778">
    <property type="term" value="C:peroxisomal membrane"/>
    <property type="evidence" value="ECO:0007669"/>
    <property type="project" value="TreeGrafter"/>
</dbReference>
<dbReference type="PANTHER" id="PTHR11266:SF80">
    <property type="entry name" value="PEROXISOMAL MEMBRANE PROTEIN 2"/>
    <property type="match status" value="1"/>
</dbReference>
<evidence type="ECO:0000313" key="8">
    <source>
        <dbReference type="Proteomes" id="UP000696573"/>
    </source>
</evidence>
<keyword evidence="3 6" id="KW-0812">Transmembrane</keyword>
<comment type="caution">
    <text evidence="7">The sequence shown here is derived from an EMBL/GenBank/DDBJ whole genome shotgun (WGS) entry which is preliminary data.</text>
</comment>
<proteinExistence type="inferred from homology"/>
<name>A0A9N9VPX5_9HYPO</name>
<evidence type="ECO:0008006" key="9">
    <source>
        <dbReference type="Google" id="ProtNLM"/>
    </source>
</evidence>
<dbReference type="Pfam" id="PF04117">
    <property type="entry name" value="Mpv17_PMP22"/>
    <property type="match status" value="1"/>
</dbReference>
<evidence type="ECO:0000256" key="3">
    <source>
        <dbReference type="ARBA" id="ARBA00022692"/>
    </source>
</evidence>
<accession>A0A9N9VPX5</accession>
<evidence type="ECO:0000256" key="4">
    <source>
        <dbReference type="ARBA" id="ARBA00022989"/>
    </source>
</evidence>
<evidence type="ECO:0000256" key="2">
    <source>
        <dbReference type="ARBA" id="ARBA00006824"/>
    </source>
</evidence>